<reference evidence="2 3" key="1">
    <citation type="submission" date="2018-08" db="EMBL/GenBank/DDBJ databases">
        <title>Altererythrobacter sp.Ery1 and Ery12, the genome sequencing of novel strains in genus Alterythrobacter.</title>
        <authorList>
            <person name="Cheng H."/>
            <person name="Wu Y.-H."/>
            <person name="Fang C."/>
            <person name="Xu X.-W."/>
        </authorList>
    </citation>
    <scope>NUCLEOTIDE SEQUENCE [LARGE SCALE GENOMIC DNA]</scope>
    <source>
        <strain evidence="2 3">Ery1</strain>
    </source>
</reference>
<dbReference type="InterPro" id="IPR029063">
    <property type="entry name" value="SAM-dependent_MTases_sf"/>
</dbReference>
<accession>A0A418NIB9</accession>
<dbReference type="InterPro" id="IPR052356">
    <property type="entry name" value="Thiol_S-MT"/>
</dbReference>
<evidence type="ECO:0000313" key="2">
    <source>
        <dbReference type="EMBL" id="RIV78711.1"/>
    </source>
</evidence>
<dbReference type="PANTHER" id="PTHR45036">
    <property type="entry name" value="METHYLTRANSFERASE LIKE 7B"/>
    <property type="match status" value="1"/>
</dbReference>
<comment type="caution">
    <text evidence="2">The sequence shown here is derived from an EMBL/GenBank/DDBJ whole genome shotgun (WGS) entry which is preliminary data.</text>
</comment>
<keyword evidence="3" id="KW-1185">Reference proteome</keyword>
<dbReference type="OrthoDB" id="9777830at2"/>
<dbReference type="InterPro" id="IPR013216">
    <property type="entry name" value="Methyltransf_11"/>
</dbReference>
<gene>
    <name evidence="2" type="ORF">D2V04_07890</name>
</gene>
<dbReference type="Proteomes" id="UP000285092">
    <property type="component" value="Unassembled WGS sequence"/>
</dbReference>
<proteinExistence type="predicted"/>
<dbReference type="Gene3D" id="3.40.50.150">
    <property type="entry name" value="Vaccinia Virus protein VP39"/>
    <property type="match status" value="1"/>
</dbReference>
<keyword evidence="2" id="KW-0489">Methyltransferase</keyword>
<keyword evidence="2" id="KW-0808">Transferase</keyword>
<feature type="domain" description="Methyltransferase type 11" evidence="1">
    <location>
        <begin position="42"/>
        <end position="137"/>
    </location>
</feature>
<dbReference type="GO" id="GO:0008757">
    <property type="term" value="F:S-adenosylmethionine-dependent methyltransferase activity"/>
    <property type="evidence" value="ECO:0007669"/>
    <property type="project" value="InterPro"/>
</dbReference>
<dbReference type="GO" id="GO:0032259">
    <property type="term" value="P:methylation"/>
    <property type="evidence" value="ECO:0007669"/>
    <property type="project" value="UniProtKB-KW"/>
</dbReference>
<protein>
    <submittedName>
        <fullName evidence="2">Class I SAM-dependent methyltransferase</fullName>
    </submittedName>
</protein>
<dbReference type="PANTHER" id="PTHR45036:SF1">
    <property type="entry name" value="METHYLTRANSFERASE LIKE 7A"/>
    <property type="match status" value="1"/>
</dbReference>
<sequence>MGVRDFWERHGAPRLIKFACGAKPVRELREKVVPLARGEVFELGCGGGINQQLYDRAAITRYAGIDPGDKLLDYARAEAARKGWLADIRRGVGEAIPFPDDSFDTAVCTFTMCSVVDQTQVLREMRRILRPGGRLLFLEHGRAPEPKVARWQDRIEPWWKPVMGGCHLTRPITSAVAAGGFAVEPLGERYLPGMPRPLAWMEWGVGRKAGL</sequence>
<evidence type="ECO:0000313" key="3">
    <source>
        <dbReference type="Proteomes" id="UP000285092"/>
    </source>
</evidence>
<dbReference type="CDD" id="cd02440">
    <property type="entry name" value="AdoMet_MTases"/>
    <property type="match status" value="1"/>
</dbReference>
<dbReference type="Pfam" id="PF08241">
    <property type="entry name" value="Methyltransf_11"/>
    <property type="match status" value="1"/>
</dbReference>
<dbReference type="EMBL" id="QXFK01000015">
    <property type="protein sequence ID" value="RIV78711.1"/>
    <property type="molecule type" value="Genomic_DNA"/>
</dbReference>
<dbReference type="SUPFAM" id="SSF53335">
    <property type="entry name" value="S-adenosyl-L-methionine-dependent methyltransferases"/>
    <property type="match status" value="1"/>
</dbReference>
<name>A0A418NIB9_9SPHN</name>
<dbReference type="AlphaFoldDB" id="A0A418NIB9"/>
<evidence type="ECO:0000259" key="1">
    <source>
        <dbReference type="Pfam" id="PF08241"/>
    </source>
</evidence>
<organism evidence="2 3">
    <name type="scientific">Pelagerythrobacter aerophilus</name>
    <dbReference type="NCBI Taxonomy" id="2306995"/>
    <lineage>
        <taxon>Bacteria</taxon>
        <taxon>Pseudomonadati</taxon>
        <taxon>Pseudomonadota</taxon>
        <taxon>Alphaproteobacteria</taxon>
        <taxon>Sphingomonadales</taxon>
        <taxon>Erythrobacteraceae</taxon>
        <taxon>Pelagerythrobacter</taxon>
    </lineage>
</organism>
<dbReference type="RefSeq" id="WP_119512824.1">
    <property type="nucleotide sequence ID" value="NZ_QXFK01000015.1"/>
</dbReference>